<dbReference type="EMBL" id="JAJNEC010000006">
    <property type="protein sequence ID" value="MCD2425142.1"/>
    <property type="molecule type" value="Genomic_DNA"/>
</dbReference>
<keyword evidence="3" id="KW-1185">Reference proteome</keyword>
<feature type="transmembrane region" description="Helical" evidence="1">
    <location>
        <begin position="229"/>
        <end position="252"/>
    </location>
</feature>
<name>A0ABS8PVP0_9BACT</name>
<evidence type="ECO:0000313" key="2">
    <source>
        <dbReference type="EMBL" id="MCD2425142.1"/>
    </source>
</evidence>
<comment type="caution">
    <text evidence="2">The sequence shown here is derived from an EMBL/GenBank/DDBJ whole genome shotgun (WGS) entry which is preliminary data.</text>
</comment>
<sequence>MDTEKVSAPLSKENRNRKKTPGFFKKWASRLHLWLGMAVGILVFIIAITGCLYVFKDEIENQLRKNAIFHHEPSIETKTVLPLKTLETMVQQQCREPYQVHWVDVPVDKKRSYQFFYYETNPRAWNYFSEYIIYKSVYVNPFTGKVLAVYDEKNGFFNIVKIIHWSFLLNSGWGKYVTGIPVLIFLVMLITGIILWWPKNKKARKQRFWFQWKNVKAWRRKNYDLHSILGFYASFIALLLAITGLFYAFAFIQNAIYFGFSGGKTTMPDFSHITTKAPDSLRNTHTIDKMAHQVEALYPTAFSYSIDLGNEHMDDHEHPNFSIYVKQLGYSYHIMHQLIFDENSGALLKNYNYKEKNLGEKAVGANYDVHVGAILGLPTKIIAFVASLICASLPVTGFLVWYGRRRKKKKPKQIV</sequence>
<dbReference type="InterPro" id="IPR005625">
    <property type="entry name" value="PepSY-ass_TM"/>
</dbReference>
<feature type="transmembrane region" description="Helical" evidence="1">
    <location>
        <begin position="31"/>
        <end position="55"/>
    </location>
</feature>
<organism evidence="2 3">
    <name type="scientific">Niabella pedocola</name>
    <dbReference type="NCBI Taxonomy" id="1752077"/>
    <lineage>
        <taxon>Bacteria</taxon>
        <taxon>Pseudomonadati</taxon>
        <taxon>Bacteroidota</taxon>
        <taxon>Chitinophagia</taxon>
        <taxon>Chitinophagales</taxon>
        <taxon>Chitinophagaceae</taxon>
        <taxon>Niabella</taxon>
    </lineage>
</organism>
<gene>
    <name evidence="2" type="ORF">LQ567_20320</name>
</gene>
<dbReference type="Pfam" id="PF03929">
    <property type="entry name" value="PepSY_TM"/>
    <property type="match status" value="1"/>
</dbReference>
<evidence type="ECO:0000313" key="3">
    <source>
        <dbReference type="Proteomes" id="UP001199816"/>
    </source>
</evidence>
<protein>
    <submittedName>
        <fullName evidence="2">PepSY domain-containing protein</fullName>
    </submittedName>
</protein>
<feature type="transmembrane region" description="Helical" evidence="1">
    <location>
        <begin position="179"/>
        <end position="197"/>
    </location>
</feature>
<keyword evidence="1" id="KW-1133">Transmembrane helix</keyword>
<reference evidence="2 3" key="1">
    <citation type="submission" date="2021-11" db="EMBL/GenBank/DDBJ databases">
        <title>Genomic of Niabella pedocola.</title>
        <authorList>
            <person name="Wu T."/>
        </authorList>
    </citation>
    <scope>NUCLEOTIDE SEQUENCE [LARGE SCALE GENOMIC DNA]</scope>
    <source>
        <strain evidence="2 3">JCM 31011</strain>
    </source>
</reference>
<dbReference type="RefSeq" id="WP_231007563.1">
    <property type="nucleotide sequence ID" value="NZ_JAJNEC010000006.1"/>
</dbReference>
<keyword evidence="1" id="KW-0812">Transmembrane</keyword>
<dbReference type="PANTHER" id="PTHR34219">
    <property type="entry name" value="IRON-REGULATED INNER MEMBRANE PROTEIN-RELATED"/>
    <property type="match status" value="1"/>
</dbReference>
<accession>A0ABS8PVP0</accession>
<evidence type="ECO:0000256" key="1">
    <source>
        <dbReference type="SAM" id="Phobius"/>
    </source>
</evidence>
<dbReference type="Proteomes" id="UP001199816">
    <property type="component" value="Unassembled WGS sequence"/>
</dbReference>
<proteinExistence type="predicted"/>
<dbReference type="PANTHER" id="PTHR34219:SF3">
    <property type="entry name" value="BLL7967 PROTEIN"/>
    <property type="match status" value="1"/>
</dbReference>
<keyword evidence="1" id="KW-0472">Membrane</keyword>
<feature type="transmembrane region" description="Helical" evidence="1">
    <location>
        <begin position="381"/>
        <end position="402"/>
    </location>
</feature>